<dbReference type="PROSITE" id="PS00216">
    <property type="entry name" value="SUGAR_TRANSPORT_1"/>
    <property type="match status" value="1"/>
</dbReference>
<gene>
    <name evidence="7" type="ORF">CI15_28160</name>
</gene>
<dbReference type="EMBL" id="LRBG01000038">
    <property type="protein sequence ID" value="KXU82998.1"/>
    <property type="molecule type" value="Genomic_DNA"/>
</dbReference>
<feature type="transmembrane region" description="Helical" evidence="5">
    <location>
        <begin position="317"/>
        <end position="338"/>
    </location>
</feature>
<dbReference type="InterPro" id="IPR036259">
    <property type="entry name" value="MFS_trans_sf"/>
</dbReference>
<dbReference type="NCBIfam" id="NF008586">
    <property type="entry name" value="PRK11551.1"/>
    <property type="match status" value="1"/>
</dbReference>
<sequence>MSSIANRSSVASSSTASTLALCFLVAVLEGIDLQSTGVAAPRMAHEFGLSVSQLGLAFSAGMFGLLPGAMIGGRLADRIGRKRVLLISMVVFGIFSIATAQVWSFESLLIARVLTGIGLGGGMPNLIALSSEAVHPRHRNTAVSVMYCGMPLGGALAALIGVLSTGSAAWRHIFYVGGAGPLIIIPLLLMWLPESREFSTGSRETTTADKPLLSTREVLFGEGRAAATIGIWISFFCTLIVLYFLLNWLPSLTVGRGMSRSQAGIAQIFFNVGSVIGVLGIGLLMDRFRQGLSATAIYACIVGALIALSQVASIETLSVAVLFAGMGVVGAQSMLYSLSAASYPASVRGTGVGAAVAVGRLGSIVGPVAAGQLLSMGTSSALVIGASVPVTIIAAITALLVIRSNAAKR</sequence>
<feature type="transmembrane region" description="Helical" evidence="5">
    <location>
        <begin position="292"/>
        <end position="311"/>
    </location>
</feature>
<evidence type="ECO:0000313" key="8">
    <source>
        <dbReference type="Proteomes" id="UP000075613"/>
    </source>
</evidence>
<dbReference type="PANTHER" id="PTHR23508:SF10">
    <property type="entry name" value="CARBOXYLIC ACID TRANSPORTER PROTEIN HOMOLOG"/>
    <property type="match status" value="1"/>
</dbReference>
<evidence type="ECO:0000313" key="7">
    <source>
        <dbReference type="EMBL" id="KXU82998.1"/>
    </source>
</evidence>
<feature type="transmembrane region" description="Helical" evidence="5">
    <location>
        <begin position="84"/>
        <end position="103"/>
    </location>
</feature>
<dbReference type="InterPro" id="IPR005829">
    <property type="entry name" value="Sugar_transporter_CS"/>
</dbReference>
<keyword evidence="2 5" id="KW-0812">Transmembrane</keyword>
<dbReference type="Proteomes" id="UP000075613">
    <property type="component" value="Unassembled WGS sequence"/>
</dbReference>
<dbReference type="PROSITE" id="PS50850">
    <property type="entry name" value="MFS"/>
    <property type="match status" value="1"/>
</dbReference>
<feature type="transmembrane region" description="Helical" evidence="5">
    <location>
        <begin position="225"/>
        <end position="245"/>
    </location>
</feature>
<feature type="transmembrane region" description="Helical" evidence="5">
    <location>
        <begin position="382"/>
        <end position="402"/>
    </location>
</feature>
<evidence type="ECO:0000259" key="6">
    <source>
        <dbReference type="PROSITE" id="PS50850"/>
    </source>
</evidence>
<reference evidence="7 8" key="1">
    <citation type="journal article" date="2015" name="Int. J. Syst. Evol. Microbiol.">
        <title>Burkholderia monticola sp. nov., isolated from mountain soil.</title>
        <authorList>
            <person name="Baek I."/>
            <person name="Seo B."/>
            <person name="Lee I."/>
            <person name="Yi H."/>
            <person name="Chun J."/>
        </authorList>
    </citation>
    <scope>NUCLEOTIDE SEQUENCE [LARGE SCALE GENOMIC DNA]</scope>
    <source>
        <strain evidence="7 8">JC2948</strain>
    </source>
</reference>
<dbReference type="GO" id="GO:0046943">
    <property type="term" value="F:carboxylic acid transmembrane transporter activity"/>
    <property type="evidence" value="ECO:0007669"/>
    <property type="project" value="TreeGrafter"/>
</dbReference>
<dbReference type="AlphaFoldDB" id="A0A149PDA6"/>
<protein>
    <submittedName>
        <fullName evidence="7">MFS transporter</fullName>
    </submittedName>
</protein>
<feature type="transmembrane region" description="Helical" evidence="5">
    <location>
        <begin position="350"/>
        <end position="370"/>
    </location>
</feature>
<accession>A0A149PDA6</accession>
<comment type="subcellular location">
    <subcellularLocation>
        <location evidence="1">Membrane</location>
        <topology evidence="1">Multi-pass membrane protein</topology>
    </subcellularLocation>
</comment>
<dbReference type="SUPFAM" id="SSF103473">
    <property type="entry name" value="MFS general substrate transporter"/>
    <property type="match status" value="1"/>
</dbReference>
<dbReference type="PANTHER" id="PTHR23508">
    <property type="entry name" value="CARBOXYLIC ACID TRANSPORTER PROTEIN HOMOLOG"/>
    <property type="match status" value="1"/>
</dbReference>
<comment type="caution">
    <text evidence="7">The sequence shown here is derived from an EMBL/GenBank/DDBJ whole genome shotgun (WGS) entry which is preliminary data.</text>
</comment>
<evidence type="ECO:0000256" key="4">
    <source>
        <dbReference type="ARBA" id="ARBA00023136"/>
    </source>
</evidence>
<dbReference type="InterPro" id="IPR020846">
    <property type="entry name" value="MFS_dom"/>
</dbReference>
<feature type="transmembrane region" description="Helical" evidence="5">
    <location>
        <begin position="169"/>
        <end position="192"/>
    </location>
</feature>
<feature type="transmembrane region" description="Helical" evidence="5">
    <location>
        <begin position="265"/>
        <end position="285"/>
    </location>
</feature>
<name>A0A149PDA6_9BURK</name>
<feature type="transmembrane region" description="Helical" evidence="5">
    <location>
        <begin position="141"/>
        <end position="163"/>
    </location>
</feature>
<organism evidence="7 8">
    <name type="scientific">Paraburkholderia monticola</name>
    <dbReference type="NCBI Taxonomy" id="1399968"/>
    <lineage>
        <taxon>Bacteria</taxon>
        <taxon>Pseudomonadati</taxon>
        <taxon>Pseudomonadota</taxon>
        <taxon>Betaproteobacteria</taxon>
        <taxon>Burkholderiales</taxon>
        <taxon>Burkholderiaceae</taxon>
        <taxon>Paraburkholderia</taxon>
    </lineage>
</organism>
<feature type="domain" description="Major facilitator superfamily (MFS) profile" evidence="6">
    <location>
        <begin position="18"/>
        <end position="406"/>
    </location>
</feature>
<dbReference type="GO" id="GO:0005886">
    <property type="term" value="C:plasma membrane"/>
    <property type="evidence" value="ECO:0007669"/>
    <property type="project" value="TreeGrafter"/>
</dbReference>
<dbReference type="RefSeq" id="WP_062134578.1">
    <property type="nucleotide sequence ID" value="NZ_LRBG01000038.1"/>
</dbReference>
<keyword evidence="3 5" id="KW-1133">Transmembrane helix</keyword>
<dbReference type="PROSITE" id="PS00217">
    <property type="entry name" value="SUGAR_TRANSPORT_2"/>
    <property type="match status" value="1"/>
</dbReference>
<dbReference type="STRING" id="1399968.CI15_28160"/>
<keyword evidence="4 5" id="KW-0472">Membrane</keyword>
<dbReference type="OrthoDB" id="7066727at2"/>
<dbReference type="InterPro" id="IPR011701">
    <property type="entry name" value="MFS"/>
</dbReference>
<dbReference type="Pfam" id="PF07690">
    <property type="entry name" value="MFS_1"/>
    <property type="match status" value="1"/>
</dbReference>
<evidence type="ECO:0000256" key="2">
    <source>
        <dbReference type="ARBA" id="ARBA00022692"/>
    </source>
</evidence>
<proteinExistence type="predicted"/>
<evidence type="ECO:0000256" key="3">
    <source>
        <dbReference type="ARBA" id="ARBA00022989"/>
    </source>
</evidence>
<evidence type="ECO:0000256" key="1">
    <source>
        <dbReference type="ARBA" id="ARBA00004141"/>
    </source>
</evidence>
<feature type="transmembrane region" description="Helical" evidence="5">
    <location>
        <begin position="54"/>
        <end position="72"/>
    </location>
</feature>
<keyword evidence="8" id="KW-1185">Reference proteome</keyword>
<dbReference type="CDD" id="cd17365">
    <property type="entry name" value="MFS_PcaK_like"/>
    <property type="match status" value="1"/>
</dbReference>
<dbReference type="Gene3D" id="1.20.1250.20">
    <property type="entry name" value="MFS general substrate transporter like domains"/>
    <property type="match status" value="1"/>
</dbReference>
<evidence type="ECO:0000256" key="5">
    <source>
        <dbReference type="SAM" id="Phobius"/>
    </source>
</evidence>
<feature type="transmembrane region" description="Helical" evidence="5">
    <location>
        <begin position="109"/>
        <end position="129"/>
    </location>
</feature>